<feature type="transmembrane region" description="Helical" evidence="1">
    <location>
        <begin position="192"/>
        <end position="212"/>
    </location>
</feature>
<keyword evidence="1" id="KW-1133">Transmembrane helix</keyword>
<dbReference type="EMBL" id="FLRA01000002">
    <property type="protein sequence ID" value="SBT16132.1"/>
    <property type="molecule type" value="Genomic_DNA"/>
</dbReference>
<evidence type="ECO:0008006" key="6">
    <source>
        <dbReference type="Google" id="ProtNLM"/>
    </source>
</evidence>
<evidence type="ECO:0000313" key="3">
    <source>
        <dbReference type="EMBL" id="SBT21180.1"/>
    </source>
</evidence>
<dbReference type="Proteomes" id="UP000092871">
    <property type="component" value="Unassembled WGS sequence"/>
</dbReference>
<feature type="transmembrane region" description="Helical" evidence="1">
    <location>
        <begin position="12"/>
        <end position="35"/>
    </location>
</feature>
<dbReference type="PANTHER" id="PTHR37308:SF1">
    <property type="entry name" value="POLYPRENYL-PHOSPHATE TRANSPORTER"/>
    <property type="match status" value="1"/>
</dbReference>
<reference evidence="2 5" key="1">
    <citation type="submission" date="2016-06" db="EMBL/GenBank/DDBJ databases">
        <authorList>
            <person name="Kjaerup R.B."/>
            <person name="Dalgaard T.S."/>
            <person name="Juul-Madsen H.R."/>
        </authorList>
    </citation>
    <scope>NUCLEOTIDE SEQUENCE [LARGE SCALE GENOMIC DNA]</scope>
    <source>
        <strain evidence="2 5">CECT 5115</strain>
    </source>
</reference>
<name>A0A1C3JLQ0_9GAMM</name>
<keyword evidence="1" id="KW-0472">Membrane</keyword>
<feature type="transmembrane region" description="Helical" evidence="1">
    <location>
        <begin position="69"/>
        <end position="91"/>
    </location>
</feature>
<feature type="transmembrane region" description="Helical" evidence="1">
    <location>
        <begin position="224"/>
        <end position="242"/>
    </location>
</feature>
<dbReference type="Proteomes" id="UP000092840">
    <property type="component" value="Unassembled WGS sequence"/>
</dbReference>
<reference evidence="3 4" key="2">
    <citation type="submission" date="2016-06" db="EMBL/GenBank/DDBJ databases">
        <authorList>
            <person name="Rodrigo-Torres L."/>
            <person name="Arahal D.R."/>
        </authorList>
    </citation>
    <scope>NUCLEOTIDE SEQUENCE [LARGE SCALE GENOMIC DNA]</scope>
    <source>
        <strain evidence="3 4">CECT 5116</strain>
    </source>
</reference>
<proteinExistence type="predicted"/>
<dbReference type="EMBL" id="FLRB01000012">
    <property type="protein sequence ID" value="SBT21180.1"/>
    <property type="molecule type" value="Genomic_DNA"/>
</dbReference>
<feature type="transmembrane region" description="Helical" evidence="1">
    <location>
        <begin position="97"/>
        <end position="115"/>
    </location>
</feature>
<dbReference type="PANTHER" id="PTHR37308">
    <property type="entry name" value="INTEGRAL MEMBRANE PROTEIN"/>
    <property type="match status" value="1"/>
</dbReference>
<gene>
    <name evidence="2" type="ORF">MGA5115_00206</name>
    <name evidence="3" type="ORF">MGA5116_01767</name>
</gene>
<feature type="transmembrane region" description="Helical" evidence="1">
    <location>
        <begin position="127"/>
        <end position="145"/>
    </location>
</feature>
<evidence type="ECO:0000313" key="5">
    <source>
        <dbReference type="Proteomes" id="UP000092871"/>
    </source>
</evidence>
<sequence length="315" mass="33982">MPKWLKIYLSGVLMGAADVVPGVSGGTMAFIIGIYSRLISALSGVNRQSIAMLCKGDIKGLWQHFDGGFLLALLLGIITSIFGLASLITTLLQDYPVWLWSFFFGLIIASAYVLIHEMPAFTIKHGLIMLIGISVGSGLSLLVPTQVNTNLVMVFCSGMIAICAMILPGISGSFILLMLGMYGFIITSVKDLNFVVIIVFATGAVLGLLSFSKLLNWLLTHAKSVTLAMLTGIMLGALVKVWPWKEAVSFIDVGSKRLPAQEQLLLPWNMDNFVLIDGLIIPCGLILLGALFVLGTHYIFLQKANATVTNPDLCK</sequence>
<keyword evidence="4" id="KW-1185">Reference proteome</keyword>
<dbReference type="InterPro" id="IPR007163">
    <property type="entry name" value="VCA0040-like"/>
</dbReference>
<accession>A0A1C3JLQ0</accession>
<evidence type="ECO:0000313" key="4">
    <source>
        <dbReference type="Proteomes" id="UP000092840"/>
    </source>
</evidence>
<feature type="transmembrane region" description="Helical" evidence="1">
    <location>
        <begin position="151"/>
        <end position="180"/>
    </location>
</feature>
<feature type="transmembrane region" description="Helical" evidence="1">
    <location>
        <begin position="273"/>
        <end position="300"/>
    </location>
</feature>
<protein>
    <recommendedName>
        <fullName evidence="6">DUF368 domain-containing protein</fullName>
    </recommendedName>
</protein>
<dbReference type="OrthoDB" id="9793746at2"/>
<evidence type="ECO:0000256" key="1">
    <source>
        <dbReference type="SAM" id="Phobius"/>
    </source>
</evidence>
<organism evidence="2 5">
    <name type="scientific">Marinomonas gallaica</name>
    <dbReference type="NCBI Taxonomy" id="1806667"/>
    <lineage>
        <taxon>Bacteria</taxon>
        <taxon>Pseudomonadati</taxon>
        <taxon>Pseudomonadota</taxon>
        <taxon>Gammaproteobacteria</taxon>
        <taxon>Oceanospirillales</taxon>
        <taxon>Oceanospirillaceae</taxon>
        <taxon>Marinomonas</taxon>
    </lineage>
</organism>
<keyword evidence="1" id="KW-0812">Transmembrane</keyword>
<evidence type="ECO:0000313" key="2">
    <source>
        <dbReference type="EMBL" id="SBT16132.1"/>
    </source>
</evidence>
<dbReference type="RefSeq" id="WP_067030514.1">
    <property type="nucleotide sequence ID" value="NZ_FLRA01000002.1"/>
</dbReference>
<dbReference type="Pfam" id="PF04018">
    <property type="entry name" value="VCA0040-like"/>
    <property type="match status" value="1"/>
</dbReference>
<dbReference type="AlphaFoldDB" id="A0A1C3JLQ0"/>